<comment type="catalytic activity">
    <reaction evidence="1">
        <text>[E2 ubiquitin-conjugating enzyme]-S-ubiquitinyl-L-cysteine + [acceptor protein]-L-lysine = [E2 ubiquitin-conjugating enzyme]-L-cysteine + [acceptor protein]-N(6)-ubiquitinyl-L-lysine.</text>
        <dbReference type="EC" id="2.3.2.31"/>
    </reaction>
</comment>
<keyword evidence="3" id="KW-0808">Transferase</keyword>
<keyword evidence="5" id="KW-0677">Repeat</keyword>
<feature type="domain" description="RING-type" evidence="11">
    <location>
        <begin position="85"/>
        <end position="129"/>
    </location>
</feature>
<comment type="caution">
    <text evidence="13">The sequence shown here is derived from an EMBL/GenBank/DDBJ whole genome shotgun (WGS) entry which is preliminary data.</text>
</comment>
<keyword evidence="6 9" id="KW-0863">Zinc-finger</keyword>
<evidence type="ECO:0000256" key="6">
    <source>
        <dbReference type="ARBA" id="ARBA00022771"/>
    </source>
</evidence>
<keyword evidence="8" id="KW-0862">Zinc</keyword>
<sequence>MSSSEISNEDYFNNKIKKLQDQLHISYDLSFLLLNEYDWDDAKIKELISNSPKETLEKIDLHLGTESFPTLDSTITAKVGEKEECPICCEEDDLLHLYCGHKLCKQCFIENISIQLKNNRFLPTCPFINDHNSTKYILPSDIKAYITDPALLDKYRKNFIFTCSSHSRGTKICQECENIIQEKNEFSCHSYQCPKCHFANCSKCFNGCHAPLYDCPKVRQFINQGHFDILIRKKEQEKWMIRELRLHSYRSEHRDEYDAYFDQQIENSKKTLSDYSKEKTDEIAIINSDIESLKTKKGSLSDPDEIQAIEKLIQKEEEIKEELVRQESLNSQVRNRFIKYIADLKEHYYNAFGYEKEDRHDFFVCQFNSFIEDLFTTLDCDPDKKYGKDTIIYCPGCQTPISPTGGCLPITCAVCRKEFCASCGKPWKPSHTNMYVCPFTHVDLLKREQQQDVIADNELPKNCKHCPSCHSPIMKVAGSNVVKCSHCNHCFCWECLHPWDETHKNHFGCPSMRKYNGNEQEDKNDENPNDMPFHPMPISPEKVIEFSKWCELADLHHKIMAEIGQTKSLYAHQISQMLKDEELATRYNNDIIFGKSVIAWGYAELLYIDEKEAARLGSMLHLLQAQVDILVDSIKNPWMKNPSAYFNHNIQFLYQRINDILNFVESAHK</sequence>
<dbReference type="SMART" id="SM00184">
    <property type="entry name" value="RING"/>
    <property type="match status" value="3"/>
</dbReference>
<gene>
    <name evidence="13" type="ORF">M9Y10_038912</name>
</gene>
<dbReference type="PANTHER" id="PTHR11685">
    <property type="entry name" value="RBR FAMILY RING FINGER AND IBR DOMAIN-CONTAINING"/>
    <property type="match status" value="1"/>
</dbReference>
<evidence type="ECO:0000256" key="5">
    <source>
        <dbReference type="ARBA" id="ARBA00022737"/>
    </source>
</evidence>
<feature type="domain" description="RING-type" evidence="12">
    <location>
        <begin position="81"/>
        <end position="515"/>
    </location>
</feature>
<accession>A0ABR2KAH4</accession>
<protein>
    <recommendedName>
        <fullName evidence="2">RBR-type E3 ubiquitin transferase</fullName>
        <ecNumber evidence="2">2.3.2.31</ecNumber>
    </recommendedName>
</protein>
<dbReference type="InterPro" id="IPR017907">
    <property type="entry name" value="Znf_RING_CS"/>
</dbReference>
<feature type="domain" description="RING-type" evidence="11">
    <location>
        <begin position="466"/>
        <end position="513"/>
    </location>
</feature>
<evidence type="ECO:0000313" key="14">
    <source>
        <dbReference type="Proteomes" id="UP001470230"/>
    </source>
</evidence>
<dbReference type="InterPro" id="IPR001841">
    <property type="entry name" value="Znf_RING"/>
</dbReference>
<organism evidence="13 14">
    <name type="scientific">Tritrichomonas musculus</name>
    <dbReference type="NCBI Taxonomy" id="1915356"/>
    <lineage>
        <taxon>Eukaryota</taxon>
        <taxon>Metamonada</taxon>
        <taxon>Parabasalia</taxon>
        <taxon>Tritrichomonadida</taxon>
        <taxon>Tritrichomonadidae</taxon>
        <taxon>Tritrichomonas</taxon>
    </lineage>
</organism>
<evidence type="ECO:0000256" key="7">
    <source>
        <dbReference type="ARBA" id="ARBA00022786"/>
    </source>
</evidence>
<dbReference type="EC" id="2.3.2.31" evidence="2"/>
<dbReference type="EMBL" id="JAPFFF010000006">
    <property type="protein sequence ID" value="KAK8887853.1"/>
    <property type="molecule type" value="Genomic_DNA"/>
</dbReference>
<dbReference type="PROSITE" id="PS00518">
    <property type="entry name" value="ZF_RING_1"/>
    <property type="match status" value="1"/>
</dbReference>
<dbReference type="InterPro" id="IPR002867">
    <property type="entry name" value="IBR_dom"/>
</dbReference>
<keyword evidence="10" id="KW-0175">Coiled coil</keyword>
<keyword evidence="4" id="KW-0479">Metal-binding</keyword>
<evidence type="ECO:0000256" key="8">
    <source>
        <dbReference type="ARBA" id="ARBA00022833"/>
    </source>
</evidence>
<dbReference type="Gene3D" id="1.20.120.1750">
    <property type="match status" value="1"/>
</dbReference>
<evidence type="ECO:0000256" key="1">
    <source>
        <dbReference type="ARBA" id="ARBA00001798"/>
    </source>
</evidence>
<dbReference type="Gene3D" id="3.30.40.10">
    <property type="entry name" value="Zinc/RING finger domain, C3HC4 (zinc finger)"/>
    <property type="match status" value="2"/>
</dbReference>
<reference evidence="13 14" key="1">
    <citation type="submission" date="2024-04" db="EMBL/GenBank/DDBJ databases">
        <title>Tritrichomonas musculus Genome.</title>
        <authorList>
            <person name="Alves-Ferreira E."/>
            <person name="Grigg M."/>
            <person name="Lorenzi H."/>
            <person name="Galac M."/>
        </authorList>
    </citation>
    <scope>NUCLEOTIDE SEQUENCE [LARGE SCALE GENOMIC DNA]</scope>
    <source>
        <strain evidence="13 14">EAF2021</strain>
    </source>
</reference>
<evidence type="ECO:0000259" key="11">
    <source>
        <dbReference type="PROSITE" id="PS50089"/>
    </source>
</evidence>
<evidence type="ECO:0000256" key="10">
    <source>
        <dbReference type="SAM" id="Coils"/>
    </source>
</evidence>
<keyword evidence="14" id="KW-1185">Reference proteome</keyword>
<evidence type="ECO:0000256" key="4">
    <source>
        <dbReference type="ARBA" id="ARBA00022723"/>
    </source>
</evidence>
<name>A0ABR2KAH4_9EUKA</name>
<dbReference type="InterPro" id="IPR044066">
    <property type="entry name" value="TRIAD_supradom"/>
</dbReference>
<evidence type="ECO:0000313" key="13">
    <source>
        <dbReference type="EMBL" id="KAK8887853.1"/>
    </source>
</evidence>
<dbReference type="Proteomes" id="UP001470230">
    <property type="component" value="Unassembled WGS sequence"/>
</dbReference>
<dbReference type="InterPro" id="IPR013083">
    <property type="entry name" value="Znf_RING/FYVE/PHD"/>
</dbReference>
<dbReference type="InterPro" id="IPR031127">
    <property type="entry name" value="E3_UB_ligase_RBR"/>
</dbReference>
<evidence type="ECO:0000256" key="9">
    <source>
        <dbReference type="PROSITE-ProRule" id="PRU00175"/>
    </source>
</evidence>
<dbReference type="SUPFAM" id="SSF57850">
    <property type="entry name" value="RING/U-box"/>
    <property type="match status" value="3"/>
</dbReference>
<evidence type="ECO:0000259" key="12">
    <source>
        <dbReference type="PROSITE" id="PS51873"/>
    </source>
</evidence>
<dbReference type="PROSITE" id="PS51873">
    <property type="entry name" value="TRIAD"/>
    <property type="match status" value="1"/>
</dbReference>
<evidence type="ECO:0000256" key="2">
    <source>
        <dbReference type="ARBA" id="ARBA00012251"/>
    </source>
</evidence>
<keyword evidence="7" id="KW-0833">Ubl conjugation pathway</keyword>
<dbReference type="Pfam" id="PF22191">
    <property type="entry name" value="IBR_1"/>
    <property type="match status" value="2"/>
</dbReference>
<dbReference type="PROSITE" id="PS50089">
    <property type="entry name" value="ZF_RING_2"/>
    <property type="match status" value="2"/>
</dbReference>
<dbReference type="SMART" id="SM00647">
    <property type="entry name" value="IBR"/>
    <property type="match status" value="3"/>
</dbReference>
<feature type="coiled-coil region" evidence="10">
    <location>
        <begin position="306"/>
        <end position="336"/>
    </location>
</feature>
<proteinExistence type="predicted"/>
<evidence type="ECO:0000256" key="3">
    <source>
        <dbReference type="ARBA" id="ARBA00022679"/>
    </source>
</evidence>